<reference evidence="3 4" key="1">
    <citation type="journal article" date="2022" name="Nat. Plants">
        <title>Genomes of leafy and leafless Platanthera orchids illuminate the evolution of mycoheterotrophy.</title>
        <authorList>
            <person name="Li M.H."/>
            <person name="Liu K.W."/>
            <person name="Li Z."/>
            <person name="Lu H.C."/>
            <person name="Ye Q.L."/>
            <person name="Zhang D."/>
            <person name="Wang J.Y."/>
            <person name="Li Y.F."/>
            <person name="Zhong Z.M."/>
            <person name="Liu X."/>
            <person name="Yu X."/>
            <person name="Liu D.K."/>
            <person name="Tu X.D."/>
            <person name="Liu B."/>
            <person name="Hao Y."/>
            <person name="Liao X.Y."/>
            <person name="Jiang Y.T."/>
            <person name="Sun W.H."/>
            <person name="Chen J."/>
            <person name="Chen Y.Q."/>
            <person name="Ai Y."/>
            <person name="Zhai J.W."/>
            <person name="Wu S.S."/>
            <person name="Zhou Z."/>
            <person name="Hsiao Y.Y."/>
            <person name="Wu W.L."/>
            <person name="Chen Y.Y."/>
            <person name="Lin Y.F."/>
            <person name="Hsu J.L."/>
            <person name="Li C.Y."/>
            <person name="Wang Z.W."/>
            <person name="Zhao X."/>
            <person name="Zhong W.Y."/>
            <person name="Ma X.K."/>
            <person name="Ma L."/>
            <person name="Huang J."/>
            <person name="Chen G.Z."/>
            <person name="Huang M.Z."/>
            <person name="Huang L."/>
            <person name="Peng D.H."/>
            <person name="Luo Y.B."/>
            <person name="Zou S.Q."/>
            <person name="Chen S.P."/>
            <person name="Lan S."/>
            <person name="Tsai W.C."/>
            <person name="Van de Peer Y."/>
            <person name="Liu Z.J."/>
        </authorList>
    </citation>
    <scope>NUCLEOTIDE SEQUENCE [LARGE SCALE GENOMIC DNA]</scope>
    <source>
        <strain evidence="3">Lor287</strain>
    </source>
</reference>
<dbReference type="InterPro" id="IPR003305">
    <property type="entry name" value="CenC_carb-bd"/>
</dbReference>
<feature type="domain" description="CBM-cenC" evidence="2">
    <location>
        <begin position="44"/>
        <end position="142"/>
    </location>
</feature>
<evidence type="ECO:0000259" key="2">
    <source>
        <dbReference type="Pfam" id="PF02018"/>
    </source>
</evidence>
<accession>A0AAP0G9R1</accession>
<dbReference type="Proteomes" id="UP001418222">
    <property type="component" value="Unassembled WGS sequence"/>
</dbReference>
<evidence type="ECO:0000313" key="4">
    <source>
        <dbReference type="Proteomes" id="UP001418222"/>
    </source>
</evidence>
<organism evidence="3 4">
    <name type="scientific">Platanthera zijinensis</name>
    <dbReference type="NCBI Taxonomy" id="2320716"/>
    <lineage>
        <taxon>Eukaryota</taxon>
        <taxon>Viridiplantae</taxon>
        <taxon>Streptophyta</taxon>
        <taxon>Embryophyta</taxon>
        <taxon>Tracheophyta</taxon>
        <taxon>Spermatophyta</taxon>
        <taxon>Magnoliopsida</taxon>
        <taxon>Liliopsida</taxon>
        <taxon>Asparagales</taxon>
        <taxon>Orchidaceae</taxon>
        <taxon>Orchidoideae</taxon>
        <taxon>Orchideae</taxon>
        <taxon>Orchidinae</taxon>
        <taxon>Platanthera</taxon>
    </lineage>
</organism>
<gene>
    <name evidence="3" type="ORF">KSP39_PZI006428</name>
</gene>
<proteinExistence type="predicted"/>
<keyword evidence="1" id="KW-0378">Hydrolase</keyword>
<dbReference type="SUPFAM" id="SSF49785">
    <property type="entry name" value="Galactose-binding domain-like"/>
    <property type="match status" value="1"/>
</dbReference>
<evidence type="ECO:0000256" key="1">
    <source>
        <dbReference type="ARBA" id="ARBA00022801"/>
    </source>
</evidence>
<dbReference type="Gene3D" id="2.60.120.260">
    <property type="entry name" value="Galactose-binding domain-like"/>
    <property type="match status" value="1"/>
</dbReference>
<dbReference type="EMBL" id="JBBWWQ010000005">
    <property type="protein sequence ID" value="KAK8946905.1"/>
    <property type="molecule type" value="Genomic_DNA"/>
</dbReference>
<dbReference type="AlphaFoldDB" id="A0AAP0G9R1"/>
<name>A0AAP0G9R1_9ASPA</name>
<dbReference type="Pfam" id="PF02018">
    <property type="entry name" value="CBM_4_9"/>
    <property type="match status" value="1"/>
</dbReference>
<sequence length="170" mass="18829">MEVISVGPWGIEEGTRFSNQINNGRIQKLVVVHEGGIKSLTIEANIIKTSDFSQGIGAFWKKRGDGCTLQVVSGPTVISCDQKNYVLVSKRREIWNGLHQDITKEVCVGCIYEIVAYVSVKGGNGQKFQMNATVEIERKDGSKFYVHAGRYDYLDFVHNLDSNLGSVTIA</sequence>
<comment type="caution">
    <text evidence="3">The sequence shown here is derived from an EMBL/GenBank/DDBJ whole genome shotgun (WGS) entry which is preliminary data.</text>
</comment>
<dbReference type="GO" id="GO:0016798">
    <property type="term" value="F:hydrolase activity, acting on glycosyl bonds"/>
    <property type="evidence" value="ECO:0007669"/>
    <property type="project" value="InterPro"/>
</dbReference>
<evidence type="ECO:0000313" key="3">
    <source>
        <dbReference type="EMBL" id="KAK8946905.1"/>
    </source>
</evidence>
<dbReference type="InterPro" id="IPR008979">
    <property type="entry name" value="Galactose-bd-like_sf"/>
</dbReference>
<protein>
    <recommendedName>
        <fullName evidence="2">CBM-cenC domain-containing protein</fullName>
    </recommendedName>
</protein>
<keyword evidence="4" id="KW-1185">Reference proteome</keyword>